<reference evidence="2" key="1">
    <citation type="journal article" date="2021" name="PeerJ">
        <title>Extensive microbial diversity within the chicken gut microbiome revealed by metagenomics and culture.</title>
        <authorList>
            <person name="Gilroy R."/>
            <person name="Ravi A."/>
            <person name="Getino M."/>
            <person name="Pursley I."/>
            <person name="Horton D.L."/>
            <person name="Alikhan N.F."/>
            <person name="Baker D."/>
            <person name="Gharbi K."/>
            <person name="Hall N."/>
            <person name="Watson M."/>
            <person name="Adriaenssens E.M."/>
            <person name="Foster-Nyarko E."/>
            <person name="Jarju S."/>
            <person name="Secka A."/>
            <person name="Antonio M."/>
            <person name="Oren A."/>
            <person name="Chaudhuri R.R."/>
            <person name="La Ragione R."/>
            <person name="Hildebrand F."/>
            <person name="Pallen M.J."/>
        </authorList>
    </citation>
    <scope>NUCLEOTIDE SEQUENCE</scope>
    <source>
        <strain evidence="2">4376</strain>
    </source>
</reference>
<dbReference type="AlphaFoldDB" id="A0A9D1RY17"/>
<organism evidence="2 3">
    <name type="scientific">Candidatus Corynebacterium gallistercoris</name>
    <dbReference type="NCBI Taxonomy" id="2838530"/>
    <lineage>
        <taxon>Bacteria</taxon>
        <taxon>Bacillati</taxon>
        <taxon>Actinomycetota</taxon>
        <taxon>Actinomycetes</taxon>
        <taxon>Mycobacteriales</taxon>
        <taxon>Corynebacteriaceae</taxon>
        <taxon>Corynebacterium</taxon>
    </lineage>
</organism>
<dbReference type="InterPro" id="IPR052189">
    <property type="entry name" value="L-asp_N-monooxygenase_NS-form"/>
</dbReference>
<dbReference type="InterPro" id="IPR038732">
    <property type="entry name" value="HpyO/CreE_NAD-binding"/>
</dbReference>
<dbReference type="Pfam" id="PF13454">
    <property type="entry name" value="NAD_binding_9"/>
    <property type="match status" value="1"/>
</dbReference>
<accession>A0A9D1RY17</accession>
<protein>
    <submittedName>
        <fullName evidence="2">FAD/NAD(P)-binding protein</fullName>
    </submittedName>
</protein>
<dbReference type="PANTHER" id="PTHR40254:SF1">
    <property type="entry name" value="BLR0577 PROTEIN"/>
    <property type="match status" value="1"/>
</dbReference>
<comment type="caution">
    <text evidence="2">The sequence shown here is derived from an EMBL/GenBank/DDBJ whole genome shotgun (WGS) entry which is preliminary data.</text>
</comment>
<evidence type="ECO:0000259" key="1">
    <source>
        <dbReference type="Pfam" id="PF13454"/>
    </source>
</evidence>
<reference evidence="2" key="2">
    <citation type="submission" date="2021-04" db="EMBL/GenBank/DDBJ databases">
        <authorList>
            <person name="Gilroy R."/>
        </authorList>
    </citation>
    <scope>NUCLEOTIDE SEQUENCE</scope>
    <source>
        <strain evidence="2">4376</strain>
    </source>
</reference>
<dbReference type="PANTHER" id="PTHR40254">
    <property type="entry name" value="BLR0577 PROTEIN"/>
    <property type="match status" value="1"/>
</dbReference>
<gene>
    <name evidence="2" type="ORF">H9867_02650</name>
</gene>
<name>A0A9D1RY17_9CORY</name>
<sequence>MIVGIVGGGPRALWAVELVSFLVRRHPTPPTIHLRVWDPHGLGAGRVYRTDQPVQWRLNAPARIVSTGLGELPEWMAAHSEERVQKWARENFPPRAIVGEFLAASWAHAVNTLPETVTVEHIPARVGSVDEALGQVDHLLIATGHASEWEGAWEGALKPYALDPDGGLAVDSVPAGARVAVRGAALTFIDVALALTERRGGVFTPDRTAASGLRYHPSGKEPALISAFSRSGRFMEVKPEPGSVLHNLPIASEELLAEQIRQAGDLRGITGAVEEASVLLLDLVNSPDLAAEVAQVLEGKDTSTLQESLDLVRGRRAPGAAWAVGEAFRRLYPAIVQRVSYAEVPGFWKLSRTLERVAFGPPKVTSARILALMEAGLVNPIIGNEPDPHADVHVDAVIPPPGVQPGTLTAELVQRGILGRRADGSLDIAPGGAVPGGEGTQHPNLSVIGRDAEPTVLGLDTLNRTMHPELPEWAERIVDQASKRN</sequence>
<feature type="domain" description="FAD-dependent urate hydroxylase HpyO/Asp monooxygenase CreE-like FAD/NAD(P)-binding" evidence="1">
    <location>
        <begin position="5"/>
        <end position="144"/>
    </location>
</feature>
<dbReference type="EMBL" id="DXFZ01000033">
    <property type="protein sequence ID" value="HIW95378.1"/>
    <property type="molecule type" value="Genomic_DNA"/>
</dbReference>
<proteinExistence type="predicted"/>
<evidence type="ECO:0000313" key="3">
    <source>
        <dbReference type="Proteomes" id="UP000824189"/>
    </source>
</evidence>
<dbReference type="Proteomes" id="UP000824189">
    <property type="component" value="Unassembled WGS sequence"/>
</dbReference>
<evidence type="ECO:0000313" key="2">
    <source>
        <dbReference type="EMBL" id="HIW95378.1"/>
    </source>
</evidence>